<name>A0A9J5WFE0_SOLCO</name>
<evidence type="ECO:0000313" key="1">
    <source>
        <dbReference type="EMBL" id="KAG5574483.1"/>
    </source>
</evidence>
<reference evidence="1 2" key="1">
    <citation type="submission" date="2020-09" db="EMBL/GenBank/DDBJ databases">
        <title>De no assembly of potato wild relative species, Solanum commersonii.</title>
        <authorList>
            <person name="Cho K."/>
        </authorList>
    </citation>
    <scope>NUCLEOTIDE SEQUENCE [LARGE SCALE GENOMIC DNA]</scope>
    <source>
        <strain evidence="1">LZ3.2</strain>
        <tissue evidence="1">Leaf</tissue>
    </source>
</reference>
<keyword evidence="2" id="KW-1185">Reference proteome</keyword>
<evidence type="ECO:0000313" key="2">
    <source>
        <dbReference type="Proteomes" id="UP000824120"/>
    </source>
</evidence>
<accession>A0A9J5WFE0</accession>
<comment type="caution">
    <text evidence="1">The sequence shown here is derived from an EMBL/GenBank/DDBJ whole genome shotgun (WGS) entry which is preliminary data.</text>
</comment>
<proteinExistence type="predicted"/>
<protein>
    <submittedName>
        <fullName evidence="1">Uncharacterized protein</fullName>
    </submittedName>
</protein>
<gene>
    <name evidence="1" type="ORF">H5410_054617</name>
</gene>
<dbReference type="EMBL" id="JACXVP010000011">
    <property type="protein sequence ID" value="KAG5574483.1"/>
    <property type="molecule type" value="Genomic_DNA"/>
</dbReference>
<organism evidence="1 2">
    <name type="scientific">Solanum commersonii</name>
    <name type="common">Commerson's wild potato</name>
    <name type="synonym">Commerson's nightshade</name>
    <dbReference type="NCBI Taxonomy" id="4109"/>
    <lineage>
        <taxon>Eukaryota</taxon>
        <taxon>Viridiplantae</taxon>
        <taxon>Streptophyta</taxon>
        <taxon>Embryophyta</taxon>
        <taxon>Tracheophyta</taxon>
        <taxon>Spermatophyta</taxon>
        <taxon>Magnoliopsida</taxon>
        <taxon>eudicotyledons</taxon>
        <taxon>Gunneridae</taxon>
        <taxon>Pentapetalae</taxon>
        <taxon>asterids</taxon>
        <taxon>lamiids</taxon>
        <taxon>Solanales</taxon>
        <taxon>Solanaceae</taxon>
        <taxon>Solanoideae</taxon>
        <taxon>Solaneae</taxon>
        <taxon>Solanum</taxon>
    </lineage>
</organism>
<sequence>MFSCVRLLDITRKDVQLKNVDAEQCRNFKCCRWNKCCKCRNHGSLPSVNRSPVQVALRVLHSKSQSKRSPVCCTPSAGCTPSRSPSACPSAVQCSCTPSAGLISAQQSTSSAVAKKKD</sequence>
<dbReference type="Proteomes" id="UP000824120">
    <property type="component" value="Chromosome 11"/>
</dbReference>
<dbReference type="AlphaFoldDB" id="A0A9J5WFE0"/>